<dbReference type="CDD" id="cd12913">
    <property type="entry name" value="PDC1_MCP_like"/>
    <property type="match status" value="1"/>
</dbReference>
<dbReference type="PANTHER" id="PTHR32089">
    <property type="entry name" value="METHYL-ACCEPTING CHEMOTAXIS PROTEIN MCPB"/>
    <property type="match status" value="1"/>
</dbReference>
<dbReference type="CDD" id="cd12912">
    <property type="entry name" value="PDC2_MCP_like"/>
    <property type="match status" value="1"/>
</dbReference>
<dbReference type="GO" id="GO:0007165">
    <property type="term" value="P:signal transduction"/>
    <property type="evidence" value="ECO:0007669"/>
    <property type="project" value="UniProtKB-KW"/>
</dbReference>
<dbReference type="PROSITE" id="PS50111">
    <property type="entry name" value="CHEMOTAXIS_TRANSDUC_2"/>
    <property type="match status" value="1"/>
</dbReference>
<dbReference type="InterPro" id="IPR003660">
    <property type="entry name" value="HAMP_dom"/>
</dbReference>
<keyword evidence="2" id="KW-1003">Cell membrane</keyword>
<dbReference type="Pfam" id="PF00015">
    <property type="entry name" value="MCPsignal"/>
    <property type="match status" value="1"/>
</dbReference>
<sequence length="683" mass="75301">MGFYNKRKSIRTKMLLVFLPILLVATGAIAAVSVTDAKSALEKQIEERVGKELTAIYESIEHEFTAHEKVAEAVASVYRAKGNTLEKSDYKVMLEELVTMNQNTLGSGLWLEPNKFSPEDYYFGPYVYRDGDSILYTEDYETEEYDYPSTDWYLAGKAIKEDSVWTSPYFDETTGITMITTSLPIISSGGFQGVVTADYDLSTIQGRIGEVQLGETGYAFLLDQEGLYIAHEDEEKVMKVNITEEEEMKGLAVKISEAPYGKAPVTLNGKDFDAYYLTLASTGWKLVVMAPIDELYSAVDAMVLKGAIVAFAVLLLGSLLISLYSASLTKGIKGFVHNLSFLAEGDFTKPVEVKTKDELGQMGESYNQVLKDLRTMVEQVSGNAEEMAELTELLARTSGEASHVSDEVAKTIEEIAKGASDQALDTEVTAEKVYDMGKLMEEDEKELRNLNTAAMAIEKEKVEGFETLKKLVEKTEESSRATEEIHQSILKNNLSAEKIDKASSMIQNISDQTNLLALNAAIEAARAGEAGRGFSVVAEEIRKLAEQSGTFSSDIKNDIKELKENSITAVKVMEKVVEIISDQESSVHTTEEKFESIASSIDDIRKVLRLLNGSSLKMNENKEKIIELTQNLSAISEENAAGTEEASAAIEEQAATINEIAASGEKLQLISNRLKELIEKFKI</sequence>
<keyword evidence="4 10" id="KW-0812">Transmembrane</keyword>
<dbReference type="Pfam" id="PF02743">
    <property type="entry name" value="dCache_1"/>
    <property type="match status" value="1"/>
</dbReference>
<dbReference type="Pfam" id="PF00672">
    <property type="entry name" value="HAMP"/>
    <property type="match status" value="1"/>
</dbReference>
<dbReference type="SUPFAM" id="SSF103190">
    <property type="entry name" value="Sensory domain-like"/>
    <property type="match status" value="1"/>
</dbReference>
<evidence type="ECO:0000256" key="3">
    <source>
        <dbReference type="ARBA" id="ARBA00022500"/>
    </source>
</evidence>
<dbReference type="InterPro" id="IPR029151">
    <property type="entry name" value="Sensor-like_sf"/>
</dbReference>
<name>A0A1G8K0Y5_9CLOT</name>
<evidence type="ECO:0000313" key="14">
    <source>
        <dbReference type="EMBL" id="SDI36470.1"/>
    </source>
</evidence>
<keyword evidence="6 10" id="KW-0472">Membrane</keyword>
<evidence type="ECO:0000256" key="8">
    <source>
        <dbReference type="ARBA" id="ARBA00029447"/>
    </source>
</evidence>
<dbReference type="GO" id="GO:0006935">
    <property type="term" value="P:chemotaxis"/>
    <property type="evidence" value="ECO:0007669"/>
    <property type="project" value="UniProtKB-KW"/>
</dbReference>
<proteinExistence type="inferred from homology"/>
<evidence type="ECO:0000259" key="12">
    <source>
        <dbReference type="PROSITE" id="PS50111"/>
    </source>
</evidence>
<feature type="domain" description="HAMP" evidence="13">
    <location>
        <begin position="326"/>
        <end position="378"/>
    </location>
</feature>
<evidence type="ECO:0000256" key="10">
    <source>
        <dbReference type="SAM" id="Phobius"/>
    </source>
</evidence>
<feature type="chain" id="PRO_5010179501" evidence="11">
    <location>
        <begin position="31"/>
        <end position="683"/>
    </location>
</feature>
<dbReference type="InterPro" id="IPR004089">
    <property type="entry name" value="MCPsignal_dom"/>
</dbReference>
<evidence type="ECO:0000259" key="13">
    <source>
        <dbReference type="PROSITE" id="PS50885"/>
    </source>
</evidence>
<evidence type="ECO:0000256" key="5">
    <source>
        <dbReference type="ARBA" id="ARBA00022989"/>
    </source>
</evidence>
<feature type="signal peptide" evidence="11">
    <location>
        <begin position="1"/>
        <end position="30"/>
    </location>
</feature>
<keyword evidence="7 9" id="KW-0807">Transducer</keyword>
<dbReference type="SUPFAM" id="SSF58104">
    <property type="entry name" value="Methyl-accepting chemotaxis protein (MCP) signaling domain"/>
    <property type="match status" value="1"/>
</dbReference>
<evidence type="ECO:0000313" key="15">
    <source>
        <dbReference type="Proteomes" id="UP000183255"/>
    </source>
</evidence>
<dbReference type="Gene3D" id="3.30.450.20">
    <property type="entry name" value="PAS domain"/>
    <property type="match status" value="2"/>
</dbReference>
<evidence type="ECO:0000256" key="9">
    <source>
        <dbReference type="PROSITE-ProRule" id="PRU00284"/>
    </source>
</evidence>
<feature type="domain" description="Methyl-accepting transducer" evidence="12">
    <location>
        <begin position="397"/>
        <end position="654"/>
    </location>
</feature>
<evidence type="ECO:0000256" key="1">
    <source>
        <dbReference type="ARBA" id="ARBA00004651"/>
    </source>
</evidence>
<comment type="subcellular location">
    <subcellularLocation>
        <location evidence="1">Cell membrane</location>
        <topology evidence="1">Multi-pass membrane protein</topology>
    </subcellularLocation>
</comment>
<dbReference type="GO" id="GO:0005886">
    <property type="term" value="C:plasma membrane"/>
    <property type="evidence" value="ECO:0007669"/>
    <property type="project" value="UniProtKB-SubCell"/>
</dbReference>
<dbReference type="InterPro" id="IPR033479">
    <property type="entry name" value="dCache_1"/>
</dbReference>
<dbReference type="PANTHER" id="PTHR32089:SF114">
    <property type="entry name" value="METHYL-ACCEPTING CHEMOTAXIS PROTEIN MCPB"/>
    <property type="match status" value="1"/>
</dbReference>
<evidence type="ECO:0000256" key="2">
    <source>
        <dbReference type="ARBA" id="ARBA00022475"/>
    </source>
</evidence>
<gene>
    <name evidence="14" type="ORF">SAMN05421804_102152</name>
</gene>
<dbReference type="PROSITE" id="PS50885">
    <property type="entry name" value="HAMP"/>
    <property type="match status" value="1"/>
</dbReference>
<evidence type="ECO:0000256" key="11">
    <source>
        <dbReference type="SAM" id="SignalP"/>
    </source>
</evidence>
<evidence type="ECO:0000256" key="6">
    <source>
        <dbReference type="ARBA" id="ARBA00023136"/>
    </source>
</evidence>
<dbReference type="Gene3D" id="1.10.287.950">
    <property type="entry name" value="Methyl-accepting chemotaxis protein"/>
    <property type="match status" value="1"/>
</dbReference>
<dbReference type="EMBL" id="FNDZ01000002">
    <property type="protein sequence ID" value="SDI36470.1"/>
    <property type="molecule type" value="Genomic_DNA"/>
</dbReference>
<dbReference type="RefSeq" id="WP_031577695.1">
    <property type="nucleotide sequence ID" value="NZ_FNDZ01000002.1"/>
</dbReference>
<keyword evidence="11" id="KW-0732">Signal</keyword>
<dbReference type="SMART" id="SM00304">
    <property type="entry name" value="HAMP"/>
    <property type="match status" value="1"/>
</dbReference>
<dbReference type="SMART" id="SM00283">
    <property type="entry name" value="MA"/>
    <property type="match status" value="1"/>
</dbReference>
<dbReference type="CDD" id="cd06225">
    <property type="entry name" value="HAMP"/>
    <property type="match status" value="1"/>
</dbReference>
<evidence type="ECO:0000256" key="4">
    <source>
        <dbReference type="ARBA" id="ARBA00022692"/>
    </source>
</evidence>
<keyword evidence="5 10" id="KW-1133">Transmembrane helix</keyword>
<organism evidence="14 15">
    <name type="scientific">Proteiniclasticum ruminis</name>
    <dbReference type="NCBI Taxonomy" id="398199"/>
    <lineage>
        <taxon>Bacteria</taxon>
        <taxon>Bacillati</taxon>
        <taxon>Bacillota</taxon>
        <taxon>Clostridia</taxon>
        <taxon>Eubacteriales</taxon>
        <taxon>Clostridiaceae</taxon>
        <taxon>Proteiniclasticum</taxon>
    </lineage>
</organism>
<protein>
    <submittedName>
        <fullName evidence="14">Methyl-accepting chemotaxis protein</fullName>
    </submittedName>
</protein>
<feature type="transmembrane region" description="Helical" evidence="10">
    <location>
        <begin position="302"/>
        <end position="324"/>
    </location>
</feature>
<dbReference type="Proteomes" id="UP000183255">
    <property type="component" value="Unassembled WGS sequence"/>
</dbReference>
<reference evidence="14 15" key="1">
    <citation type="submission" date="2016-10" db="EMBL/GenBank/DDBJ databases">
        <authorList>
            <person name="de Groot N.N."/>
        </authorList>
    </citation>
    <scope>NUCLEOTIDE SEQUENCE [LARGE SCALE GENOMIC DNA]</scope>
    <source>
        <strain evidence="14 15">CGMCC 1.5058</strain>
    </source>
</reference>
<dbReference type="AlphaFoldDB" id="A0A1G8K0Y5"/>
<comment type="similarity">
    <text evidence="8">Belongs to the methyl-accepting chemotaxis (MCP) protein family.</text>
</comment>
<keyword evidence="3" id="KW-0145">Chemotaxis</keyword>
<accession>A0A1G8K0Y5</accession>
<evidence type="ECO:0000256" key="7">
    <source>
        <dbReference type="ARBA" id="ARBA00023224"/>
    </source>
</evidence>